<accession>A0AA38KTP4</accession>
<dbReference type="AlphaFoldDB" id="A0AA38KTP4"/>
<sequence>MLERIRRRGHSHSHNRSGGAETWPWDENCNKQNNSTGFSLPKSTRRPSLSSLSLMTLKPSSRNRKQVVGGWQFDALDETRPGRVMPELPRELWIEILAMASCQYLGKASGLAGSGGKYDAPRRTANTRPLGAKSDILSFSLVSKAWNTYSQPALYHTIHIRKSSQAKALALTLLSQICGGPLPRTKFGSSYSPPPISYSTSCSSVGSATVTPNTVFETSGRHIRYLTLSTLSYDRCDPSDVLVILSSSPHLVGFSDEGGIRCPLLDEWCDWRATPEKLLGVLVDAGAQVSEKESRRASKRQSCDTISNSHISSRLECLTWTCYPHLPLPLPIPFSPNGEFNGFNALRSLHLYLPFDSDAVDYFAVSEGVKPKSQFPLHLPSLTKLTLTLSDPIISKSSKGSTGYTYSTPPNTLLTLLAEWDLPSLRILTVNTPYTLHHSSDGRGQHHDANAGERLGDKLGDGFWRFFQAHGSRIVVLEFGRISAGSQISPQQNTSPLSRLTSGLSETHGGYGNDEAAGYGYEPTYMRDVQEMEDRWIEAQVRDADRERCEAEKLAEAKREREEIESRTMPFPPPSSPLLPSGTEESATAVSPMSPSFVSTLLPASSQTSQDLASLTPNLRTFICSASLSASHDPALTFNGLDAFNDAVDAFDALEWDWTHPDWIAPHPLLPSHPNVRMIGIRDIGERVRTDWDERDERDGWNQAPFGGFEDGMGDDEGGHNPFFMLYLQLSSLLLPSTDDVEPELPEPSTRRERQKVPFPSLKYIRDLDPDSDLLRRGVRHLGKTSIPSALSPIKRAGSPAMTQDHGRRWTWRRPSLPSFLPSTSNISTFSPMIFSRDSSRRTMPFFTSNPPRLYSVQSGFQSDQHHSNSPDASHGSLLTFWSRVLSATRGGEVWLEDWRGWNLTRGNLGRWRRC</sequence>
<reference evidence="2" key="1">
    <citation type="submission" date="2022-08" db="EMBL/GenBank/DDBJ databases">
        <authorList>
            <consortium name="DOE Joint Genome Institute"/>
            <person name="Min B."/>
            <person name="Riley R."/>
            <person name="Sierra-Patev S."/>
            <person name="Naranjo-Ortiz M."/>
            <person name="Looney B."/>
            <person name="Konkel Z."/>
            <person name="Slot J.C."/>
            <person name="Sakamoto Y."/>
            <person name="Steenwyk J.L."/>
            <person name="Rokas A."/>
            <person name="Carro J."/>
            <person name="Camarero S."/>
            <person name="Ferreira P."/>
            <person name="Molpeceres G."/>
            <person name="Ruiz-Duenas F.J."/>
            <person name="Serrano A."/>
            <person name="Henrissat B."/>
            <person name="Drula E."/>
            <person name="Hughes K.W."/>
            <person name="Mata J.L."/>
            <person name="Ishikawa N.K."/>
            <person name="Vargas-Isla R."/>
            <person name="Ushijima S."/>
            <person name="Smith C.A."/>
            <person name="Ahrendt S."/>
            <person name="Andreopoulos W."/>
            <person name="He G."/>
            <person name="Labutti K."/>
            <person name="Lipzen A."/>
            <person name="Ng V."/>
            <person name="Sandor L."/>
            <person name="Barry K."/>
            <person name="Martinez A.T."/>
            <person name="Xiao Y."/>
            <person name="Gibbons J.G."/>
            <person name="Terashima K."/>
            <person name="Hibbett D.S."/>
            <person name="Grigoriev I.V."/>
        </authorList>
    </citation>
    <scope>NUCLEOTIDE SEQUENCE</scope>
    <source>
        <strain evidence="2">TFB10291</strain>
    </source>
</reference>
<evidence type="ECO:0000313" key="3">
    <source>
        <dbReference type="Proteomes" id="UP001163798"/>
    </source>
</evidence>
<dbReference type="EMBL" id="MU793649">
    <property type="protein sequence ID" value="KAJ3780822.1"/>
    <property type="molecule type" value="Genomic_DNA"/>
</dbReference>
<feature type="region of interest" description="Disordered" evidence="1">
    <location>
        <begin position="1"/>
        <end position="28"/>
    </location>
</feature>
<feature type="region of interest" description="Disordered" evidence="1">
    <location>
        <begin position="556"/>
        <end position="590"/>
    </location>
</feature>
<organism evidence="2 3">
    <name type="scientific">Lentinula aff. detonsa</name>
    <dbReference type="NCBI Taxonomy" id="2804958"/>
    <lineage>
        <taxon>Eukaryota</taxon>
        <taxon>Fungi</taxon>
        <taxon>Dikarya</taxon>
        <taxon>Basidiomycota</taxon>
        <taxon>Agaricomycotina</taxon>
        <taxon>Agaricomycetes</taxon>
        <taxon>Agaricomycetidae</taxon>
        <taxon>Agaricales</taxon>
        <taxon>Marasmiineae</taxon>
        <taxon>Omphalotaceae</taxon>
        <taxon>Lentinula</taxon>
    </lineage>
</organism>
<evidence type="ECO:0000256" key="1">
    <source>
        <dbReference type="SAM" id="MobiDB-lite"/>
    </source>
</evidence>
<evidence type="ECO:0000313" key="2">
    <source>
        <dbReference type="EMBL" id="KAJ3780822.1"/>
    </source>
</evidence>
<gene>
    <name evidence="2" type="ORF">GGU10DRAFT_321202</name>
</gene>
<feature type="compositionally biased region" description="Basic residues" evidence="1">
    <location>
        <begin position="1"/>
        <end position="15"/>
    </location>
</feature>
<feature type="compositionally biased region" description="Basic and acidic residues" evidence="1">
    <location>
        <begin position="556"/>
        <end position="566"/>
    </location>
</feature>
<keyword evidence="3" id="KW-1185">Reference proteome</keyword>
<name>A0AA38KTP4_9AGAR</name>
<proteinExistence type="predicted"/>
<dbReference type="Proteomes" id="UP001163798">
    <property type="component" value="Unassembled WGS sequence"/>
</dbReference>
<protein>
    <submittedName>
        <fullName evidence="2">Uncharacterized protein</fullName>
    </submittedName>
</protein>
<comment type="caution">
    <text evidence="2">The sequence shown here is derived from an EMBL/GenBank/DDBJ whole genome shotgun (WGS) entry which is preliminary data.</text>
</comment>